<protein>
    <recommendedName>
        <fullName evidence="4">DUF3551 domain-containing protein</fullName>
    </recommendedName>
</protein>
<feature type="chain" id="PRO_5020232141" description="DUF3551 domain-containing protein" evidence="1">
    <location>
        <begin position="25"/>
        <end position="112"/>
    </location>
</feature>
<name>A0A4Q9VI25_9HYPH</name>
<dbReference type="AlphaFoldDB" id="A0A4Q9VI25"/>
<accession>A0A4Q9VI25</accession>
<dbReference type="EMBL" id="SJFN01000030">
    <property type="protein sequence ID" value="TBW34850.1"/>
    <property type="molecule type" value="Genomic_DNA"/>
</dbReference>
<evidence type="ECO:0000313" key="3">
    <source>
        <dbReference type="Proteomes" id="UP000292781"/>
    </source>
</evidence>
<organism evidence="2 3">
    <name type="scientific">Siculibacillus lacustris</name>
    <dbReference type="NCBI Taxonomy" id="1549641"/>
    <lineage>
        <taxon>Bacteria</taxon>
        <taxon>Pseudomonadati</taxon>
        <taxon>Pseudomonadota</taxon>
        <taxon>Alphaproteobacteria</taxon>
        <taxon>Hyphomicrobiales</taxon>
        <taxon>Ancalomicrobiaceae</taxon>
        <taxon>Siculibacillus</taxon>
    </lineage>
</organism>
<evidence type="ECO:0000256" key="1">
    <source>
        <dbReference type="SAM" id="SignalP"/>
    </source>
</evidence>
<proteinExistence type="predicted"/>
<dbReference type="RefSeq" id="WP_131310876.1">
    <property type="nucleotide sequence ID" value="NZ_SJFN01000030.1"/>
</dbReference>
<evidence type="ECO:0008006" key="4">
    <source>
        <dbReference type="Google" id="ProtNLM"/>
    </source>
</evidence>
<keyword evidence="3" id="KW-1185">Reference proteome</keyword>
<comment type="caution">
    <text evidence="2">The sequence shown here is derived from an EMBL/GenBank/DDBJ whole genome shotgun (WGS) entry which is preliminary data.</text>
</comment>
<sequence length="112" mass="11308">MGTVIRLVLVMLLVLGGWLPNAAAASSPRPAAVHCHDRAMPSVTAAVADPCRGAADLPGHCVVPAGICCTIVLPMAADLTATIRPTVAAWGATGEDLRSGRAAPPVTPPPRT</sequence>
<keyword evidence="1" id="KW-0732">Signal</keyword>
<evidence type="ECO:0000313" key="2">
    <source>
        <dbReference type="EMBL" id="TBW34850.1"/>
    </source>
</evidence>
<reference evidence="2 3" key="1">
    <citation type="submission" date="2019-02" db="EMBL/GenBank/DDBJ databases">
        <title>Siculibacillus lacustris gen. nov., sp. nov., a new rosette-forming bacterium isolated from a freshwater crater lake (Lake St. Ana, Romania).</title>
        <authorList>
            <person name="Felfoldi T."/>
            <person name="Marton Z."/>
            <person name="Szabo A."/>
            <person name="Mentes A."/>
            <person name="Boka K."/>
            <person name="Marialigeti K."/>
            <person name="Mathe I."/>
            <person name="Koncz M."/>
            <person name="Schumann P."/>
            <person name="Toth E."/>
        </authorList>
    </citation>
    <scope>NUCLEOTIDE SEQUENCE [LARGE SCALE GENOMIC DNA]</scope>
    <source>
        <strain evidence="2 3">SA-279</strain>
    </source>
</reference>
<feature type="signal peptide" evidence="1">
    <location>
        <begin position="1"/>
        <end position="24"/>
    </location>
</feature>
<gene>
    <name evidence="2" type="ORF">EYW49_17270</name>
</gene>
<dbReference type="Proteomes" id="UP000292781">
    <property type="component" value="Unassembled WGS sequence"/>
</dbReference>